<dbReference type="Proteomes" id="UP000595437">
    <property type="component" value="Chromosome 8"/>
</dbReference>
<keyword evidence="2" id="KW-1185">Reference proteome</keyword>
<dbReference type="EMBL" id="CP045897">
    <property type="protein sequence ID" value="QQP51095.1"/>
    <property type="molecule type" value="Genomic_DNA"/>
</dbReference>
<feature type="non-terminal residue" evidence="1">
    <location>
        <position position="1"/>
    </location>
</feature>
<proteinExistence type="predicted"/>
<name>A0A7T8HJK2_CALRO</name>
<accession>A0A7T8HJK2</accession>
<reference evidence="2" key="1">
    <citation type="submission" date="2021-01" db="EMBL/GenBank/DDBJ databases">
        <title>Caligus Genome Assembly.</title>
        <authorList>
            <person name="Gallardo-Escarate C."/>
        </authorList>
    </citation>
    <scope>NUCLEOTIDE SEQUENCE [LARGE SCALE GENOMIC DNA]</scope>
</reference>
<gene>
    <name evidence="1" type="ORF">FKW44_012327</name>
</gene>
<evidence type="ECO:0000313" key="1">
    <source>
        <dbReference type="EMBL" id="QQP51095.1"/>
    </source>
</evidence>
<protein>
    <submittedName>
        <fullName evidence="1">Uncharacterized protein</fullName>
    </submittedName>
</protein>
<organism evidence="1 2">
    <name type="scientific">Caligus rogercresseyi</name>
    <name type="common">Sea louse</name>
    <dbReference type="NCBI Taxonomy" id="217165"/>
    <lineage>
        <taxon>Eukaryota</taxon>
        <taxon>Metazoa</taxon>
        <taxon>Ecdysozoa</taxon>
        <taxon>Arthropoda</taxon>
        <taxon>Crustacea</taxon>
        <taxon>Multicrustacea</taxon>
        <taxon>Hexanauplia</taxon>
        <taxon>Copepoda</taxon>
        <taxon>Siphonostomatoida</taxon>
        <taxon>Caligidae</taxon>
        <taxon>Caligus</taxon>
    </lineage>
</organism>
<evidence type="ECO:0000313" key="2">
    <source>
        <dbReference type="Proteomes" id="UP000595437"/>
    </source>
</evidence>
<dbReference type="AlphaFoldDB" id="A0A7T8HJK2"/>
<sequence>EAIFRSREAYLAAAERSTGLISDDCKGSSEVIRFAIRALSLLGFDYHHRKILYILLSP</sequence>